<proteinExistence type="inferred from homology"/>
<dbReference type="OrthoDB" id="10035316at2759"/>
<dbReference type="AlphaFoldDB" id="A0A8S1CWA6"/>
<dbReference type="Pfam" id="PF12260">
    <property type="entry name" value="PIP49_C"/>
    <property type="match status" value="1"/>
</dbReference>
<protein>
    <recommendedName>
        <fullName evidence="5">FAM69 protein-kinase domain-containing protein</fullName>
    </recommendedName>
</protein>
<name>A0A8S1CWA6_9INSE</name>
<keyword evidence="4" id="KW-0732">Signal</keyword>
<dbReference type="PANTHER" id="PTHR32073:SF7">
    <property type="entry name" value="GH11358P"/>
    <property type="match status" value="1"/>
</dbReference>
<dbReference type="InterPro" id="IPR020519">
    <property type="entry name" value="DIPK2A/B"/>
</dbReference>
<accession>A0A8S1CWA6</accession>
<reference evidence="6 7" key="1">
    <citation type="submission" date="2020-04" db="EMBL/GenBank/DDBJ databases">
        <authorList>
            <person name="Alioto T."/>
            <person name="Alioto T."/>
            <person name="Gomez Garrido J."/>
        </authorList>
    </citation>
    <scope>NUCLEOTIDE SEQUENCE [LARGE SCALE GENOMIC DNA]</scope>
</reference>
<organism evidence="6 7">
    <name type="scientific">Cloeon dipterum</name>
    <dbReference type="NCBI Taxonomy" id="197152"/>
    <lineage>
        <taxon>Eukaryota</taxon>
        <taxon>Metazoa</taxon>
        <taxon>Ecdysozoa</taxon>
        <taxon>Arthropoda</taxon>
        <taxon>Hexapoda</taxon>
        <taxon>Insecta</taxon>
        <taxon>Pterygota</taxon>
        <taxon>Palaeoptera</taxon>
        <taxon>Ephemeroptera</taxon>
        <taxon>Pisciforma</taxon>
        <taxon>Baetidae</taxon>
        <taxon>Cloeon</taxon>
    </lineage>
</organism>
<dbReference type="Proteomes" id="UP000494165">
    <property type="component" value="Unassembled WGS sequence"/>
</dbReference>
<feature type="domain" description="FAM69 protein-kinase" evidence="5">
    <location>
        <begin position="157"/>
        <end position="341"/>
    </location>
</feature>
<comment type="similarity">
    <text evidence="2">Belongs to the DIPK family.</text>
</comment>
<evidence type="ECO:0000256" key="1">
    <source>
        <dbReference type="ARBA" id="ARBA00004613"/>
    </source>
</evidence>
<evidence type="ECO:0000256" key="2">
    <source>
        <dbReference type="ARBA" id="ARBA00006338"/>
    </source>
</evidence>
<dbReference type="GO" id="GO:0005576">
    <property type="term" value="C:extracellular region"/>
    <property type="evidence" value="ECO:0007669"/>
    <property type="project" value="UniProtKB-SubCell"/>
</dbReference>
<gene>
    <name evidence="6" type="ORF">CLODIP_2_CD10164</name>
</gene>
<dbReference type="EMBL" id="CADEPI010000072">
    <property type="protein sequence ID" value="CAB3372344.1"/>
    <property type="molecule type" value="Genomic_DNA"/>
</dbReference>
<keyword evidence="7" id="KW-1185">Reference proteome</keyword>
<comment type="caution">
    <text evidence="6">The sequence shown here is derived from an EMBL/GenBank/DDBJ whole genome shotgun (WGS) entry which is preliminary data.</text>
</comment>
<dbReference type="InterPro" id="IPR011009">
    <property type="entry name" value="Kinase-like_dom_sf"/>
</dbReference>
<evidence type="ECO:0000313" key="6">
    <source>
        <dbReference type="EMBL" id="CAB3372344.1"/>
    </source>
</evidence>
<evidence type="ECO:0000256" key="4">
    <source>
        <dbReference type="ARBA" id="ARBA00022729"/>
    </source>
</evidence>
<evidence type="ECO:0000313" key="7">
    <source>
        <dbReference type="Proteomes" id="UP000494165"/>
    </source>
</evidence>
<sequence length="364" mass="41326">MKHTSIGDLTEEEKCPACYGTNLCPAIKSGSIHLYPFISWFNAKNVYFGHTSAGQKLTFKKLGHDWELEELDSYVCRLVGQNSKNNCRLSELAWRLDDVHTAIFNTVLSNLSLRSGISFCPVADTKQIDDLVDRVVKHSKETAYKTLLINVLTMFILNPEPVILQAFRAEDGWPFPKYLGSCGRVTAQEFIGSTLAYYTNSEWRTRAKLALQLLKIAQRMTFHDPRFSLYMTDVTPENLAVDSHGNLKVVDLGNIIIVDKNPPLSARPEGWKEKHTSDILEECETCFSYSQEDICGHRTSDHNYYAVCQFFGHTAWLRNAPENVLRAYPQLPELLRECAEPQREQGRYIAVRKLIAVLANVTLG</sequence>
<evidence type="ECO:0000256" key="3">
    <source>
        <dbReference type="ARBA" id="ARBA00022525"/>
    </source>
</evidence>
<dbReference type="InterPro" id="IPR022049">
    <property type="entry name" value="FAM69_kinase_dom"/>
</dbReference>
<evidence type="ECO:0000259" key="5">
    <source>
        <dbReference type="Pfam" id="PF12260"/>
    </source>
</evidence>
<comment type="subcellular location">
    <subcellularLocation>
        <location evidence="1">Secreted</location>
    </subcellularLocation>
</comment>
<keyword evidence="3" id="KW-0964">Secreted</keyword>
<dbReference type="SUPFAM" id="SSF56112">
    <property type="entry name" value="Protein kinase-like (PK-like)"/>
    <property type="match status" value="1"/>
</dbReference>
<dbReference type="PANTHER" id="PTHR32073">
    <property type="entry name" value="GH11358P"/>
    <property type="match status" value="1"/>
</dbReference>